<keyword evidence="13" id="KW-0408">Iron</keyword>
<evidence type="ECO:0000256" key="14">
    <source>
        <dbReference type="ARBA" id="ARBA00023098"/>
    </source>
</evidence>
<organism evidence="18 19">
    <name type="scientific">Paxillus rubicundulus Ve08.2h10</name>
    <dbReference type="NCBI Taxonomy" id="930991"/>
    <lineage>
        <taxon>Eukaryota</taxon>
        <taxon>Fungi</taxon>
        <taxon>Dikarya</taxon>
        <taxon>Basidiomycota</taxon>
        <taxon>Agaricomycotina</taxon>
        <taxon>Agaricomycetes</taxon>
        <taxon>Agaricomycetidae</taxon>
        <taxon>Boletales</taxon>
        <taxon>Paxilineae</taxon>
        <taxon>Paxillaceae</taxon>
        <taxon>Paxillus</taxon>
    </lineage>
</organism>
<evidence type="ECO:0000256" key="11">
    <source>
        <dbReference type="ARBA" id="ARBA00022989"/>
    </source>
</evidence>
<dbReference type="Gene3D" id="3.10.120.10">
    <property type="entry name" value="Cytochrome b5-like heme/steroid binding domain"/>
    <property type="match status" value="1"/>
</dbReference>
<feature type="transmembrane region" description="Helical" evidence="16">
    <location>
        <begin position="324"/>
        <end position="349"/>
    </location>
</feature>
<dbReference type="PIRSF" id="PIRSF015921">
    <property type="entry name" value="FA_sphinglp_des"/>
    <property type="match status" value="1"/>
</dbReference>
<dbReference type="PROSITE" id="PS50255">
    <property type="entry name" value="CYTOCHROME_B5_2"/>
    <property type="match status" value="1"/>
</dbReference>
<dbReference type="InterPro" id="IPR036400">
    <property type="entry name" value="Cyt_B5-like_heme/steroid_sf"/>
</dbReference>
<dbReference type="InterPro" id="IPR001199">
    <property type="entry name" value="Cyt_B5-like_heme/steroid-bd"/>
</dbReference>
<feature type="transmembrane region" description="Helical" evidence="16">
    <location>
        <begin position="285"/>
        <end position="304"/>
    </location>
</feature>
<dbReference type="Pfam" id="PF00173">
    <property type="entry name" value="Cyt-b5"/>
    <property type="match status" value="1"/>
</dbReference>
<dbReference type="SMART" id="SM01117">
    <property type="entry name" value="Cyt-b5"/>
    <property type="match status" value="1"/>
</dbReference>
<keyword evidence="12" id="KW-0560">Oxidoreductase</keyword>
<dbReference type="STRING" id="930991.A0A0D0CHW9"/>
<dbReference type="Proteomes" id="UP000054538">
    <property type="component" value="Unassembled WGS sequence"/>
</dbReference>
<evidence type="ECO:0000256" key="7">
    <source>
        <dbReference type="ARBA" id="ARBA00022617"/>
    </source>
</evidence>
<dbReference type="CDD" id="cd03506">
    <property type="entry name" value="Delta6-FADS-like"/>
    <property type="match status" value="1"/>
</dbReference>
<evidence type="ECO:0000256" key="13">
    <source>
        <dbReference type="ARBA" id="ARBA00023004"/>
    </source>
</evidence>
<keyword evidence="7" id="KW-0349">Heme</keyword>
<evidence type="ECO:0000256" key="15">
    <source>
        <dbReference type="ARBA" id="ARBA00023136"/>
    </source>
</evidence>
<feature type="domain" description="Cytochrome b5 heme-binding" evidence="17">
    <location>
        <begin position="5"/>
        <end position="81"/>
    </location>
</feature>
<dbReference type="InParanoid" id="A0A0D0CHW9"/>
<feature type="transmembrane region" description="Helical" evidence="16">
    <location>
        <begin position="203"/>
        <end position="225"/>
    </location>
</feature>
<feature type="transmembrane region" description="Helical" evidence="16">
    <location>
        <begin position="245"/>
        <end position="264"/>
    </location>
</feature>
<evidence type="ECO:0000259" key="17">
    <source>
        <dbReference type="PROSITE" id="PS50255"/>
    </source>
</evidence>
<evidence type="ECO:0000256" key="10">
    <source>
        <dbReference type="ARBA" id="ARBA00022919"/>
    </source>
</evidence>
<dbReference type="InterPro" id="IPR012171">
    <property type="entry name" value="Fatty_acid_desaturase"/>
</dbReference>
<proteinExistence type="inferred from homology"/>
<evidence type="ECO:0000256" key="5">
    <source>
        <dbReference type="ARBA" id="ARBA00012019"/>
    </source>
</evidence>
<evidence type="ECO:0000256" key="3">
    <source>
        <dbReference type="ARBA" id="ARBA00004991"/>
    </source>
</evidence>
<dbReference type="UniPathway" id="UPA00222"/>
<evidence type="ECO:0000256" key="2">
    <source>
        <dbReference type="ARBA" id="ARBA00004760"/>
    </source>
</evidence>
<evidence type="ECO:0000313" key="19">
    <source>
        <dbReference type="Proteomes" id="UP000054538"/>
    </source>
</evidence>
<keyword evidence="14" id="KW-0443">Lipid metabolism</keyword>
<evidence type="ECO:0000256" key="4">
    <source>
        <dbReference type="ARBA" id="ARBA00009295"/>
    </source>
</evidence>
<dbReference type="Pfam" id="PF00487">
    <property type="entry name" value="FA_desaturase"/>
    <property type="match status" value="1"/>
</dbReference>
<evidence type="ECO:0000256" key="16">
    <source>
        <dbReference type="SAM" id="Phobius"/>
    </source>
</evidence>
<gene>
    <name evidence="18" type="ORF">PAXRUDRAFT_14789</name>
</gene>
<keyword evidence="10" id="KW-0746">Sphingolipid metabolism</keyword>
<accession>A0A0D0CHW9</accession>
<reference evidence="18 19" key="1">
    <citation type="submission" date="2014-04" db="EMBL/GenBank/DDBJ databases">
        <authorList>
            <consortium name="DOE Joint Genome Institute"/>
            <person name="Kuo A."/>
            <person name="Kohler A."/>
            <person name="Jargeat P."/>
            <person name="Nagy L.G."/>
            <person name="Floudas D."/>
            <person name="Copeland A."/>
            <person name="Barry K.W."/>
            <person name="Cichocki N."/>
            <person name="Veneault-Fourrey C."/>
            <person name="LaButti K."/>
            <person name="Lindquist E.A."/>
            <person name="Lipzen A."/>
            <person name="Lundell T."/>
            <person name="Morin E."/>
            <person name="Murat C."/>
            <person name="Sun H."/>
            <person name="Tunlid A."/>
            <person name="Henrissat B."/>
            <person name="Grigoriev I.V."/>
            <person name="Hibbett D.S."/>
            <person name="Martin F."/>
            <person name="Nordberg H.P."/>
            <person name="Cantor M.N."/>
            <person name="Hua S.X."/>
        </authorList>
    </citation>
    <scope>NUCLEOTIDE SEQUENCE [LARGE SCALE GENOMIC DNA]</scope>
    <source>
        <strain evidence="18 19">Ve08.2h10</strain>
    </source>
</reference>
<sequence length="526" mass="59094">MGAIKREWPREDVAARILAGESLVVYNGLLLRIPQAWLNAHPGGSLAILHFVGRDATDEIDAYHSDETMRIIKAYAIGTVESSHHGWEPLVPPIMSGWVRKVSSDGSLAWHNEATAIPSPSSLSSEILLVEKDSTLLYHHHGPSLSDLIPPPTNLSLKVQSQHSMAYRELHKRIINAGLYKTRYITGYGPEVARYILLAASSAYAYTNNWLITSAVCLGLLWHQLVFTVHDLGHMGVTHDWAVDRLIAIFLADFIGGLSVGWWVDNHNVHHLVTNHPSHDPDIEHLPFLAISTAFFSSLWSSYYKRTMVFNRFSAFFISLQHNLFYILLGFGRFNLYANAYGFLIRKAFDTRRARGGRWSWWLEIIGVVFFWCWFGAVLKGCGSWGNALIYLMVSHVVTSPLHVQIVLSHFSMSTADLGPTESFPHRQLRTTTDVICPPYLSFLHGGLHLQVTHHLFPRLPRHNLSEASVLVKQFAKEQGLVYAEFGFIRGNGEVLSVLKGVADQARIVGMVADNEIREAMGRKDS</sequence>
<dbReference type="InterPro" id="IPR005804">
    <property type="entry name" value="FA_desaturase_dom"/>
</dbReference>
<dbReference type="EC" id="1.14.19.18" evidence="5"/>
<evidence type="ECO:0000313" key="18">
    <source>
        <dbReference type="EMBL" id="KIK82302.1"/>
    </source>
</evidence>
<dbReference type="AlphaFoldDB" id="A0A0D0CHW9"/>
<dbReference type="GO" id="GO:0046872">
    <property type="term" value="F:metal ion binding"/>
    <property type="evidence" value="ECO:0007669"/>
    <property type="project" value="UniProtKB-KW"/>
</dbReference>
<comment type="similarity">
    <text evidence="4">Belongs to the fatty acid desaturase type 1 family.</text>
</comment>
<dbReference type="GO" id="GO:0016020">
    <property type="term" value="C:membrane"/>
    <property type="evidence" value="ECO:0007669"/>
    <property type="project" value="UniProtKB-SubCell"/>
</dbReference>
<keyword evidence="9" id="KW-0479">Metal-binding</keyword>
<comment type="subcellular location">
    <subcellularLocation>
        <location evidence="1">Membrane</location>
        <topology evidence="1">Multi-pass membrane protein</topology>
    </subcellularLocation>
</comment>
<dbReference type="EMBL" id="KN825644">
    <property type="protein sequence ID" value="KIK82302.1"/>
    <property type="molecule type" value="Genomic_DNA"/>
</dbReference>
<dbReference type="PANTHER" id="PTHR19353">
    <property type="entry name" value="FATTY ACID DESATURASE 2"/>
    <property type="match status" value="1"/>
</dbReference>
<evidence type="ECO:0000256" key="12">
    <source>
        <dbReference type="ARBA" id="ARBA00023002"/>
    </source>
</evidence>
<evidence type="ECO:0000256" key="1">
    <source>
        <dbReference type="ARBA" id="ARBA00004141"/>
    </source>
</evidence>
<keyword evidence="8 16" id="KW-0812">Transmembrane</keyword>
<keyword evidence="15 16" id="KW-0472">Membrane</keyword>
<dbReference type="OrthoDB" id="260091at2759"/>
<dbReference type="HOGENOM" id="CLU_016265_3_1_1"/>
<dbReference type="GO" id="GO:0016717">
    <property type="term" value="F:oxidoreductase activity, acting on paired donors, with oxidation of a pair of donors resulting in the reduction of molecular oxygen to two molecules of water"/>
    <property type="evidence" value="ECO:0007669"/>
    <property type="project" value="TreeGrafter"/>
</dbReference>
<comment type="pathway">
    <text evidence="3">Sphingolipid metabolism.</text>
</comment>
<keyword evidence="19" id="KW-1185">Reference proteome</keyword>
<dbReference type="GO" id="GO:0006665">
    <property type="term" value="P:sphingolipid metabolic process"/>
    <property type="evidence" value="ECO:0007669"/>
    <property type="project" value="UniProtKB-UniPathway"/>
</dbReference>
<dbReference type="SUPFAM" id="SSF55856">
    <property type="entry name" value="Cytochrome b5-like heme/steroid binding domain"/>
    <property type="match status" value="1"/>
</dbReference>
<evidence type="ECO:0000256" key="8">
    <source>
        <dbReference type="ARBA" id="ARBA00022692"/>
    </source>
</evidence>
<dbReference type="PANTHER" id="PTHR19353:SF30">
    <property type="entry name" value="DELTA 8-(E)-SPHINGOLIPID DESATURASE"/>
    <property type="match status" value="1"/>
</dbReference>
<evidence type="ECO:0000256" key="6">
    <source>
        <dbReference type="ARBA" id="ARBA00016939"/>
    </source>
</evidence>
<protein>
    <recommendedName>
        <fullName evidence="6">Delta 8-(E)-sphingolipid desaturase</fullName>
        <ecNumber evidence="5">1.14.19.18</ecNumber>
    </recommendedName>
</protein>
<name>A0A0D0CHW9_9AGAM</name>
<keyword evidence="11 16" id="KW-1133">Transmembrane helix</keyword>
<feature type="transmembrane region" description="Helical" evidence="16">
    <location>
        <begin position="361"/>
        <end position="379"/>
    </location>
</feature>
<evidence type="ECO:0000256" key="9">
    <source>
        <dbReference type="ARBA" id="ARBA00022723"/>
    </source>
</evidence>
<reference evidence="19" key="2">
    <citation type="submission" date="2015-01" db="EMBL/GenBank/DDBJ databases">
        <title>Evolutionary Origins and Diversification of the Mycorrhizal Mutualists.</title>
        <authorList>
            <consortium name="DOE Joint Genome Institute"/>
            <consortium name="Mycorrhizal Genomics Consortium"/>
            <person name="Kohler A."/>
            <person name="Kuo A."/>
            <person name="Nagy L.G."/>
            <person name="Floudas D."/>
            <person name="Copeland A."/>
            <person name="Barry K.W."/>
            <person name="Cichocki N."/>
            <person name="Veneault-Fourrey C."/>
            <person name="LaButti K."/>
            <person name="Lindquist E.A."/>
            <person name="Lipzen A."/>
            <person name="Lundell T."/>
            <person name="Morin E."/>
            <person name="Murat C."/>
            <person name="Riley R."/>
            <person name="Ohm R."/>
            <person name="Sun H."/>
            <person name="Tunlid A."/>
            <person name="Henrissat B."/>
            <person name="Grigoriev I.V."/>
            <person name="Hibbett D.S."/>
            <person name="Martin F."/>
        </authorList>
    </citation>
    <scope>NUCLEOTIDE SEQUENCE [LARGE SCALE GENOMIC DNA]</scope>
    <source>
        <strain evidence="19">Ve08.2h10</strain>
    </source>
</reference>
<comment type="pathway">
    <text evidence="2">Lipid metabolism; sphingolipid metabolism.</text>
</comment>